<dbReference type="AlphaFoldDB" id="A0A1R4AA34"/>
<name>A0A1R4AA34_BABMR</name>
<dbReference type="GeneID" id="24423985"/>
<dbReference type="OrthoDB" id="440760at2759"/>
<evidence type="ECO:0000256" key="1">
    <source>
        <dbReference type="ARBA" id="ARBA00004604"/>
    </source>
</evidence>
<dbReference type="GO" id="GO:0005737">
    <property type="term" value="C:cytoplasm"/>
    <property type="evidence" value="ECO:0007669"/>
    <property type="project" value="TreeGrafter"/>
</dbReference>
<dbReference type="EMBL" id="FO082872">
    <property type="protein sequence ID" value="SJK85859.1"/>
    <property type="molecule type" value="Genomic_DNA"/>
</dbReference>
<dbReference type="PANTHER" id="PTHR12686:SF8">
    <property type="entry name" value="EXOSOME COMPLEX COMPONENT CSL4"/>
    <property type="match status" value="1"/>
</dbReference>
<reference evidence="4 5" key="2">
    <citation type="journal article" date="2013" name="PLoS ONE">
        <title>Whole genome mapping and re-organization of the nuclear and mitochondrial genomes of Babesia microti isolates.</title>
        <authorList>
            <person name="Cornillot E."/>
            <person name="Dassouli A."/>
            <person name="Garg A."/>
            <person name="Pachikara N."/>
            <person name="Randazzo S."/>
            <person name="Depoix D."/>
            <person name="Carcy B."/>
            <person name="Delbecq S."/>
            <person name="Frutos R."/>
            <person name="Silva J.C."/>
            <person name="Sutton R."/>
            <person name="Krause P.J."/>
            <person name="Mamoun C.B."/>
        </authorList>
    </citation>
    <scope>NUCLEOTIDE SEQUENCE [LARGE SCALE GENOMIC DNA]</scope>
    <source>
        <strain evidence="4 5">RI</strain>
    </source>
</reference>
<evidence type="ECO:0000256" key="2">
    <source>
        <dbReference type="ARBA" id="ARBA00022835"/>
    </source>
</evidence>
<protein>
    <submittedName>
        <fullName evidence="4">Exosome complex component CSL4</fullName>
    </submittedName>
</protein>
<dbReference type="InterPro" id="IPR012340">
    <property type="entry name" value="NA-bd_OB-fold"/>
</dbReference>
<evidence type="ECO:0000313" key="4">
    <source>
        <dbReference type="EMBL" id="SJK85859.1"/>
    </source>
</evidence>
<dbReference type="VEuPathDB" id="PiroplasmaDB:BMR1_02g00985"/>
<dbReference type="Gene3D" id="2.40.50.140">
    <property type="entry name" value="Nucleic acid-binding proteins"/>
    <property type="match status" value="1"/>
</dbReference>
<dbReference type="GO" id="GO:0000176">
    <property type="term" value="C:nuclear exosome (RNase complex)"/>
    <property type="evidence" value="ECO:0007669"/>
    <property type="project" value="TreeGrafter"/>
</dbReference>
<dbReference type="InterPro" id="IPR003029">
    <property type="entry name" value="S1_domain"/>
</dbReference>
<evidence type="ECO:0000259" key="3">
    <source>
        <dbReference type="PROSITE" id="PS50126"/>
    </source>
</evidence>
<dbReference type="InterPro" id="IPR039771">
    <property type="entry name" value="Csl4"/>
</dbReference>
<dbReference type="SUPFAM" id="SSF50249">
    <property type="entry name" value="Nucleic acid-binding proteins"/>
    <property type="match status" value="1"/>
</dbReference>
<dbReference type="Proteomes" id="UP000002899">
    <property type="component" value="Chromosome II"/>
</dbReference>
<accession>A0A1R4AA34</accession>
<evidence type="ECO:0000313" key="5">
    <source>
        <dbReference type="Proteomes" id="UP000002899"/>
    </source>
</evidence>
<dbReference type="KEGG" id="bmic:BMR1_02g00985"/>
<dbReference type="RefSeq" id="XP_012647970.2">
    <property type="nucleotide sequence ID" value="XM_012792516.2"/>
</dbReference>
<sequence length="139" mass="15471">MFPRHFNNVEVGSVVMARITKLYPDKVECDILCIGDVPSRSRCKGVIALSDIFTENVTLEDVKTTECFMPGDLIRARVLSLVDRQQIILGTSGPSYGVIRAFSKNGYEMRAISWRHMQCTGTKQVEMRKTAATGGKPTI</sequence>
<reference evidence="4 5" key="3">
    <citation type="journal article" date="2016" name="Sci. Rep.">
        <title>Genome-wide diversity and gene expression profiling of Babesia microti isolates identify polymorphic genes that mediate host-pathogen interactions.</title>
        <authorList>
            <person name="Silva J.C."/>
            <person name="Cornillot E."/>
            <person name="McCracken C."/>
            <person name="Usmani-Brown S."/>
            <person name="Dwivedi A."/>
            <person name="Ifeonu O.O."/>
            <person name="Crabtree J."/>
            <person name="Gotia H.T."/>
            <person name="Virji A.Z."/>
            <person name="Reynes C."/>
            <person name="Colinge J."/>
            <person name="Kumar V."/>
            <person name="Lawres L."/>
            <person name="Pazzi J.E."/>
            <person name="Pablo J.V."/>
            <person name="Hung C."/>
            <person name="Brancato J."/>
            <person name="Kumari P."/>
            <person name="Orvis J."/>
            <person name="Tretina K."/>
            <person name="Chibucos M."/>
            <person name="Ott S."/>
            <person name="Sadzewicz L."/>
            <person name="Sengamalay N."/>
            <person name="Shetty A.C."/>
            <person name="Su Q."/>
            <person name="Tallon L."/>
            <person name="Fraser C.M."/>
            <person name="Frutos R."/>
            <person name="Molina D.M."/>
            <person name="Krause P.J."/>
            <person name="Ben Mamoun C."/>
        </authorList>
    </citation>
    <scope>NUCLEOTIDE SEQUENCE [LARGE SCALE GENOMIC DNA]</scope>
    <source>
        <strain evidence="4 5">RI</strain>
    </source>
</reference>
<dbReference type="PROSITE" id="PS50126">
    <property type="entry name" value="S1"/>
    <property type="match status" value="1"/>
</dbReference>
<comment type="subcellular location">
    <subcellularLocation>
        <location evidence="1">Nucleus</location>
        <location evidence="1">Nucleolus</location>
    </subcellularLocation>
</comment>
<reference evidence="4 5" key="1">
    <citation type="journal article" date="2012" name="Nucleic Acids Res.">
        <title>Sequencing of the smallest Apicomplexan genome from the human pathogen Babesia microti.</title>
        <authorList>
            <person name="Cornillot E."/>
            <person name="Hadj-Kaddour K."/>
            <person name="Dassouli A."/>
            <person name="Noel B."/>
            <person name="Ranwez V."/>
            <person name="Vacherie B."/>
            <person name="Augagneur Y."/>
            <person name="Bres V."/>
            <person name="Duclos A."/>
            <person name="Randazzo S."/>
            <person name="Carcy B."/>
            <person name="Debierre-Grockiego F."/>
            <person name="Delbecq S."/>
            <person name="Moubri-Menage K."/>
            <person name="Shams-Eldin H."/>
            <person name="Usmani-Brown S."/>
            <person name="Bringaud F."/>
            <person name="Wincker P."/>
            <person name="Vivares C.P."/>
            <person name="Schwarz R.T."/>
            <person name="Schetters T.P."/>
            <person name="Krause P.J."/>
            <person name="Gorenflot A."/>
            <person name="Berry V."/>
            <person name="Barbe V."/>
            <person name="Ben Mamoun C."/>
        </authorList>
    </citation>
    <scope>NUCLEOTIDE SEQUENCE [LARGE SCALE GENOMIC DNA]</scope>
    <source>
        <strain evidence="4 5">RI</strain>
    </source>
</reference>
<keyword evidence="2" id="KW-0271">Exosome</keyword>
<gene>
    <name evidence="4" type="ORF">BMR1_02g00985</name>
</gene>
<dbReference type="GO" id="GO:0005730">
    <property type="term" value="C:nucleolus"/>
    <property type="evidence" value="ECO:0007669"/>
    <property type="project" value="UniProtKB-SubCell"/>
</dbReference>
<dbReference type="PANTHER" id="PTHR12686">
    <property type="entry name" value="3'-5' EXORIBONUCLEASE CSL4-RELATED"/>
    <property type="match status" value="1"/>
</dbReference>
<feature type="domain" description="S1 motif" evidence="3">
    <location>
        <begin position="12"/>
        <end position="92"/>
    </location>
</feature>
<dbReference type="GO" id="GO:0003676">
    <property type="term" value="F:nucleic acid binding"/>
    <property type="evidence" value="ECO:0007669"/>
    <property type="project" value="InterPro"/>
</dbReference>
<organism evidence="4 5">
    <name type="scientific">Babesia microti (strain RI)</name>
    <dbReference type="NCBI Taxonomy" id="1133968"/>
    <lineage>
        <taxon>Eukaryota</taxon>
        <taxon>Sar</taxon>
        <taxon>Alveolata</taxon>
        <taxon>Apicomplexa</taxon>
        <taxon>Aconoidasida</taxon>
        <taxon>Piroplasmida</taxon>
        <taxon>Babesiidae</taxon>
        <taxon>Babesia</taxon>
    </lineage>
</organism>
<keyword evidence="5" id="KW-1185">Reference proteome</keyword>
<proteinExistence type="predicted"/>
<dbReference type="GO" id="GO:0006396">
    <property type="term" value="P:RNA processing"/>
    <property type="evidence" value="ECO:0007669"/>
    <property type="project" value="InterPro"/>
</dbReference>